<evidence type="ECO:0000313" key="2">
    <source>
        <dbReference type="Proteomes" id="UP000055316"/>
    </source>
</evidence>
<accession>A0A9W3ZSQ4</accession>
<evidence type="ECO:0000313" key="1">
    <source>
        <dbReference type="EMBL" id="BAR82164.1"/>
    </source>
</evidence>
<sequence length="59" mass="7312">MTRFLHRTSDILSNGEENCNSISMKFHVKERMTLYNFGKSNDIYYELRRRYDERTIRFK</sequence>
<gene>
    <name evidence="1" type="ORF">KNN_01316</name>
</gene>
<protein>
    <submittedName>
        <fullName evidence="1">Probable protein</fullName>
    </submittedName>
</protein>
<organism evidence="1 2">
    <name type="scientific">Bacillus thuringiensis subsp. tolworthi</name>
    <dbReference type="NCBI Taxonomy" id="1442"/>
    <lineage>
        <taxon>Bacteria</taxon>
        <taxon>Bacillati</taxon>
        <taxon>Bacillota</taxon>
        <taxon>Bacilli</taxon>
        <taxon>Bacillales</taxon>
        <taxon>Bacillaceae</taxon>
        <taxon>Bacillus</taxon>
        <taxon>Bacillus cereus group</taxon>
    </lineage>
</organism>
<proteinExistence type="predicted"/>
<dbReference type="Proteomes" id="UP000055316">
    <property type="component" value="Chromosome"/>
</dbReference>
<dbReference type="AlphaFoldDB" id="A0A9W3ZSQ4"/>
<dbReference type="EMBL" id="AP014864">
    <property type="protein sequence ID" value="BAR82164.1"/>
    <property type="molecule type" value="Genomic_DNA"/>
</dbReference>
<reference evidence="1 2" key="1">
    <citation type="submission" date="2015-05" db="EMBL/GenBank/DDBJ databases">
        <title>Whole genome sequence of Bacillus thuringiensis serovar tolworthi Pasteur Institute Standard strain.</title>
        <authorList>
            <person name="Kanda K."/>
            <person name="Nakashima K."/>
            <person name="Nagano Y."/>
        </authorList>
    </citation>
    <scope>NUCLEOTIDE SEQUENCE [LARGE SCALE GENOMIC DNA]</scope>
    <source>
        <strain evidence="1 2">Pasteur Institute Standard strain</strain>
    </source>
</reference>
<name>A0A9W3ZSQ4_BACTO</name>